<feature type="domain" description="ATPase" evidence="1">
    <location>
        <begin position="5"/>
        <end position="210"/>
    </location>
</feature>
<dbReference type="SUPFAM" id="SSF52540">
    <property type="entry name" value="P-loop containing nucleoside triphosphate hydrolases"/>
    <property type="match status" value="1"/>
</dbReference>
<evidence type="ECO:0000259" key="2">
    <source>
        <dbReference type="Pfam" id="PF03008"/>
    </source>
</evidence>
<dbReference type="Proteomes" id="UP000616547">
    <property type="component" value="Unassembled WGS sequence"/>
</dbReference>
<dbReference type="Pfam" id="PF01637">
    <property type="entry name" value="ATPase_2"/>
    <property type="match status" value="1"/>
</dbReference>
<reference evidence="4" key="1">
    <citation type="submission" date="2021-01" db="EMBL/GenBank/DDBJ databases">
        <title>Draft genome sequence of Nasalis larvatus strain YZ03.</title>
        <authorList>
            <person name="Suzuki-Hashido N."/>
            <person name="Tsuchida S."/>
            <person name="Hayakawa T."/>
        </authorList>
    </citation>
    <scope>NUCLEOTIDE SEQUENCE [LARGE SCALE GENOMIC DNA]</scope>
    <source>
        <strain evidence="4">YZ03</strain>
    </source>
</reference>
<dbReference type="Gene3D" id="3.40.50.300">
    <property type="entry name" value="P-loop containing nucleotide triphosphate hydrolases"/>
    <property type="match status" value="1"/>
</dbReference>
<dbReference type="RefSeq" id="WP_201331795.1">
    <property type="nucleotide sequence ID" value="NZ_BOCG01000715.1"/>
</dbReference>
<dbReference type="InterPro" id="IPR004256">
    <property type="entry name" value="DUF234"/>
</dbReference>
<dbReference type="InterPro" id="IPR027417">
    <property type="entry name" value="P-loop_NTPase"/>
</dbReference>
<accession>A0ABQ3W4G9</accession>
<dbReference type="SUPFAM" id="SSF46785">
    <property type="entry name" value="Winged helix' DNA-binding domain"/>
    <property type="match status" value="1"/>
</dbReference>
<evidence type="ECO:0000259" key="1">
    <source>
        <dbReference type="Pfam" id="PF01637"/>
    </source>
</evidence>
<sequence>MSQPFIAREAELTSLADMYQSPRFEMAVIYGRRRVGKTSLIKEFIKNKPAIYVQGIEATKELNLNYLSNAVLDFENPDRLDHQFSYSDFKDIFSKVQDLANKQESKLIFVLDEFPYFAQSAPEISSVLQFAIDHVFKEYDNIMLILCGSSMSFMQHQVLGHQSPLYGRKTGQFKIRPFDIFDTKKMLPLVKNEDLLAYYGITGGIPQYLSFIDQEKSVEENIGRLFLRNNAILQDEPNVLLQEELRKPATYYSILVALAQGKTKPNEIYQAIGLSSASSLSPYLSRLQELEMVERKLPILEKNTKNAIYRISDTMFQFWFQYISGQQDKISLGRTSGLLARIMADLPNFLGPVFEKACQEWTWKQDALPFDPQEISSWWGYNPALNRQDEVDLVATSHDKKEAIIGECKWRKAEKLSPQMLDTLRSRAALLSSKFGITKTHLCFFVKESTPSFKDLTESQGVRLILFDDFWKD</sequence>
<proteinExistence type="predicted"/>
<dbReference type="InterPro" id="IPR011579">
    <property type="entry name" value="ATPase_dom"/>
</dbReference>
<dbReference type="PANTHER" id="PTHR34704">
    <property type="entry name" value="ATPASE"/>
    <property type="match status" value="1"/>
</dbReference>
<dbReference type="EMBL" id="BOCI01000013">
    <property type="protein sequence ID" value="GHW00336.1"/>
    <property type="molecule type" value="Genomic_DNA"/>
</dbReference>
<gene>
    <name evidence="3" type="ORF">lacNasYZ03_00230</name>
</gene>
<keyword evidence="4" id="KW-1185">Reference proteome</keyword>
<organism evidence="3 4">
    <name type="scientific">Lactobacillus nasalidis</name>
    <dbReference type="NCBI Taxonomy" id="2797258"/>
    <lineage>
        <taxon>Bacteria</taxon>
        <taxon>Bacillati</taxon>
        <taxon>Bacillota</taxon>
        <taxon>Bacilli</taxon>
        <taxon>Lactobacillales</taxon>
        <taxon>Lactobacillaceae</taxon>
        <taxon>Lactobacillus</taxon>
    </lineage>
</organism>
<comment type="caution">
    <text evidence="3">The sequence shown here is derived from an EMBL/GenBank/DDBJ whole genome shotgun (WGS) entry which is preliminary data.</text>
</comment>
<feature type="domain" description="DUF234" evidence="2">
    <location>
        <begin position="319"/>
        <end position="414"/>
    </location>
</feature>
<protein>
    <submittedName>
        <fullName evidence="3">ATPase</fullName>
    </submittedName>
</protein>
<dbReference type="InterPro" id="IPR036390">
    <property type="entry name" value="WH_DNA-bd_sf"/>
</dbReference>
<name>A0ABQ3W4G9_9LACO</name>
<evidence type="ECO:0000313" key="4">
    <source>
        <dbReference type="Proteomes" id="UP000616547"/>
    </source>
</evidence>
<evidence type="ECO:0000313" key="3">
    <source>
        <dbReference type="EMBL" id="GHW00336.1"/>
    </source>
</evidence>
<dbReference type="PANTHER" id="PTHR34704:SF1">
    <property type="entry name" value="ATPASE"/>
    <property type="match status" value="1"/>
</dbReference>
<dbReference type="Pfam" id="PF03008">
    <property type="entry name" value="DUF234"/>
    <property type="match status" value="1"/>
</dbReference>